<evidence type="ECO:0000313" key="3">
    <source>
        <dbReference type="Proteomes" id="UP000182054"/>
    </source>
</evidence>
<dbReference type="OrthoDB" id="4500247at2"/>
<dbReference type="PANTHER" id="PTHR30461:SF23">
    <property type="entry name" value="DNA RECOMBINASE-RELATED"/>
    <property type="match status" value="1"/>
</dbReference>
<gene>
    <name evidence="2" type="ORF">SAMN05444374_1182</name>
</gene>
<dbReference type="Pfam" id="PF07508">
    <property type="entry name" value="Recombinase"/>
    <property type="match status" value="1"/>
</dbReference>
<proteinExistence type="predicted"/>
<dbReference type="InterPro" id="IPR038109">
    <property type="entry name" value="DNA_bind_recomb_sf"/>
</dbReference>
<dbReference type="GeneID" id="85487446"/>
<dbReference type="Gene3D" id="3.40.50.1390">
    <property type="entry name" value="Resolvase, N-terminal catalytic domain"/>
    <property type="match status" value="1"/>
</dbReference>
<dbReference type="GO" id="GO:0000150">
    <property type="term" value="F:DNA strand exchange activity"/>
    <property type="evidence" value="ECO:0007669"/>
    <property type="project" value="InterPro"/>
</dbReference>
<evidence type="ECO:0000313" key="2">
    <source>
        <dbReference type="EMBL" id="SFA61481.1"/>
    </source>
</evidence>
<dbReference type="CDD" id="cd00338">
    <property type="entry name" value="Ser_Recombinase"/>
    <property type="match status" value="1"/>
</dbReference>
<organism evidence="2 3">
    <name type="scientific">Rhodococcoides kroppenstedtii</name>
    <dbReference type="NCBI Taxonomy" id="293050"/>
    <lineage>
        <taxon>Bacteria</taxon>
        <taxon>Bacillati</taxon>
        <taxon>Actinomycetota</taxon>
        <taxon>Actinomycetes</taxon>
        <taxon>Mycobacteriales</taxon>
        <taxon>Nocardiaceae</taxon>
        <taxon>Rhodococcoides</taxon>
    </lineage>
</organism>
<dbReference type="GO" id="GO:0003677">
    <property type="term" value="F:DNA binding"/>
    <property type="evidence" value="ECO:0007669"/>
    <property type="project" value="InterPro"/>
</dbReference>
<dbReference type="SUPFAM" id="SSF53041">
    <property type="entry name" value="Resolvase-like"/>
    <property type="match status" value="1"/>
</dbReference>
<dbReference type="EMBL" id="FOJN01000018">
    <property type="protein sequence ID" value="SFA61481.1"/>
    <property type="molecule type" value="Genomic_DNA"/>
</dbReference>
<dbReference type="InterPro" id="IPR006119">
    <property type="entry name" value="Resolv_N"/>
</dbReference>
<dbReference type="PROSITE" id="PS51737">
    <property type="entry name" value="RECOMBINASE_DNA_BIND"/>
    <property type="match status" value="1"/>
</dbReference>
<dbReference type="InterPro" id="IPR025827">
    <property type="entry name" value="Zn_ribbon_recom_dom"/>
</dbReference>
<feature type="domain" description="Recombinase" evidence="1">
    <location>
        <begin position="172"/>
        <end position="282"/>
    </location>
</feature>
<dbReference type="Pfam" id="PF00239">
    <property type="entry name" value="Resolvase"/>
    <property type="match status" value="1"/>
</dbReference>
<dbReference type="InterPro" id="IPR036162">
    <property type="entry name" value="Resolvase-like_N_sf"/>
</dbReference>
<dbReference type="InterPro" id="IPR011109">
    <property type="entry name" value="DNA_bind_recombinase_dom"/>
</dbReference>
<dbReference type="Proteomes" id="UP000182054">
    <property type="component" value="Unassembled WGS sequence"/>
</dbReference>
<dbReference type="RefSeq" id="WP_068366055.1">
    <property type="nucleotide sequence ID" value="NZ_FOJN01000018.1"/>
</dbReference>
<dbReference type="AlphaFoldDB" id="A0A1I0UBR0"/>
<dbReference type="InterPro" id="IPR050639">
    <property type="entry name" value="SSR_resolvase"/>
</dbReference>
<dbReference type="Pfam" id="PF13408">
    <property type="entry name" value="Zn_ribbon_recom"/>
    <property type="match status" value="1"/>
</dbReference>
<evidence type="ECO:0000259" key="1">
    <source>
        <dbReference type="PROSITE" id="PS51737"/>
    </source>
</evidence>
<sequence>MSTRTAVYVRISSDRDERKVGVDRQEQDCRSLASNLGWTVEHVYVDNDTSAWKKTSVELPDGSKVRRNVRPLFEQMLTALRRGEYDSLIAYDLDRVAREPRDLENLIEVVEQFGRTVKSYTGNMALDSDHGIYSARGEVNHANKSSRDTSRRVRDAARHRAMQGQYHGASAAFGYELVKDEDGKVITLREHREHAPMVREAYAHLLSGGSLHSIVKRWNEEKRTTSRGNPWRSSPLKRALTTATIIGMREHAGELFPAEWPALVNKDDWDKLRTLLSDPSRRRQGFGSGPGTGRYVLSGLVRCGGCGRSMVASVYSGGRGTRGWVCAMSNTSGCTNSSRIARDPLETYVVEGALARLDSDALAPDDEEGDQHVELRQAIDADHTRLRQLEDDYYDGLFKGDRAGYVRQRDRLTSRIADSERQLLSAAQKSVLAGIDSVETLRGRWEDETVARRNAILGAIIDKIVIGKYPAGLPYTLHHRKSETLEEFEGRKRAHQLAVLEARVTIEWRA</sequence>
<dbReference type="SMART" id="SM00857">
    <property type="entry name" value="Resolvase"/>
    <property type="match status" value="1"/>
</dbReference>
<reference evidence="2 3" key="1">
    <citation type="submission" date="2016-10" db="EMBL/GenBank/DDBJ databases">
        <authorList>
            <person name="de Groot N.N."/>
        </authorList>
    </citation>
    <scope>NUCLEOTIDE SEQUENCE [LARGE SCALE GENOMIC DNA]</scope>
    <source>
        <strain evidence="2 3">DSM 44908</strain>
    </source>
</reference>
<accession>A0A1I0UBR0</accession>
<dbReference type="PANTHER" id="PTHR30461">
    <property type="entry name" value="DNA-INVERTASE FROM LAMBDOID PROPHAGE"/>
    <property type="match status" value="1"/>
</dbReference>
<dbReference type="Gene3D" id="3.90.1750.20">
    <property type="entry name" value="Putative Large Serine Recombinase, Chain B, Domain 2"/>
    <property type="match status" value="1"/>
</dbReference>
<name>A0A1I0UBR0_9NOCA</name>
<protein>
    <submittedName>
        <fullName evidence="2">Site-specific DNA recombinase</fullName>
    </submittedName>
</protein>